<dbReference type="SUPFAM" id="SSF53067">
    <property type="entry name" value="Actin-like ATPase domain"/>
    <property type="match status" value="1"/>
</dbReference>
<dbReference type="Proteomes" id="UP000721954">
    <property type="component" value="Unassembled WGS sequence"/>
</dbReference>
<accession>A0ABS3XSZ8</accession>
<proteinExistence type="inferred from homology"/>
<dbReference type="InterPro" id="IPR036390">
    <property type="entry name" value="WH_DNA-bd_sf"/>
</dbReference>
<dbReference type="Gene3D" id="1.10.10.10">
    <property type="entry name" value="Winged helix-like DNA-binding domain superfamily/Winged helix DNA-binding domain"/>
    <property type="match status" value="1"/>
</dbReference>
<feature type="region of interest" description="Disordered" evidence="2">
    <location>
        <begin position="395"/>
        <end position="429"/>
    </location>
</feature>
<dbReference type="RefSeq" id="WP_209210244.1">
    <property type="nucleotide sequence ID" value="NZ_JAFFZM010000004.1"/>
</dbReference>
<dbReference type="InterPro" id="IPR036388">
    <property type="entry name" value="WH-like_DNA-bd_sf"/>
</dbReference>
<comment type="caution">
    <text evidence="3">The sequence shown here is derived from an EMBL/GenBank/DDBJ whole genome shotgun (WGS) entry which is preliminary data.</text>
</comment>
<dbReference type="PANTHER" id="PTHR18964:SF173">
    <property type="entry name" value="GLUCOKINASE"/>
    <property type="match status" value="1"/>
</dbReference>
<dbReference type="SUPFAM" id="SSF46785">
    <property type="entry name" value="Winged helix' DNA-binding domain"/>
    <property type="match status" value="1"/>
</dbReference>
<dbReference type="PANTHER" id="PTHR18964">
    <property type="entry name" value="ROK (REPRESSOR, ORF, KINASE) FAMILY"/>
    <property type="match status" value="1"/>
</dbReference>
<protein>
    <submittedName>
        <fullName evidence="3">ROK family protein</fullName>
    </submittedName>
</protein>
<evidence type="ECO:0000256" key="2">
    <source>
        <dbReference type="SAM" id="MobiDB-lite"/>
    </source>
</evidence>
<dbReference type="Gene3D" id="3.30.420.40">
    <property type="match status" value="2"/>
</dbReference>
<dbReference type="Pfam" id="PF00480">
    <property type="entry name" value="ROK"/>
    <property type="match status" value="1"/>
</dbReference>
<organism evidence="3 4">
    <name type="scientific">Streptomyces smyrnaeus</name>
    <dbReference type="NCBI Taxonomy" id="1387713"/>
    <lineage>
        <taxon>Bacteria</taxon>
        <taxon>Bacillati</taxon>
        <taxon>Actinomycetota</taxon>
        <taxon>Actinomycetes</taxon>
        <taxon>Kitasatosporales</taxon>
        <taxon>Streptomycetaceae</taxon>
        <taxon>Streptomyces</taxon>
    </lineage>
</organism>
<sequence length="429" mass="44072">MTEISTGGSKAAKGASALAPRILELVASGQASSRAELAGLLGAAASTVSLAVSQLVERGLIAEEGTQPSTGGRPRKVLRLGGADGFAVAADLGGRHARVGVVLPGGGLTNVSTVQFAIADGPEAALPRLAETLQALAEDHGRGRLRGVGLSLPGPVDVASGTVVMPSRMPGWNRFPIIDWLQERFGVPAAADNDANCMAVGEHTVRPAEHRQSIMVKIGSAIGAGVIADGRLFRGATGAAGEITHIRVDGGADTPCSCGNTGCLETVASGAALVRILRERGAQVDRLEDVVRLATHGDPEATRAVRKAGDYLGQVLATNVNFFNPDAVYLGGILSTLEPFVAAVRSQLYESCHPLVTEHLTIERVSLSADAGLVGAGQFALQRALADALREVGRTDLASDRLPSPATPGPRTTVGEQPCHDPAPPPPTR</sequence>
<dbReference type="InterPro" id="IPR000600">
    <property type="entry name" value="ROK"/>
</dbReference>
<name>A0ABS3XSZ8_9ACTN</name>
<keyword evidence="4" id="KW-1185">Reference proteome</keyword>
<comment type="similarity">
    <text evidence="1">Belongs to the ROK (NagC/XylR) family.</text>
</comment>
<dbReference type="EMBL" id="JAFFZM010000004">
    <property type="protein sequence ID" value="MBO8198523.1"/>
    <property type="molecule type" value="Genomic_DNA"/>
</dbReference>
<dbReference type="GeneID" id="96258824"/>
<evidence type="ECO:0000256" key="1">
    <source>
        <dbReference type="ARBA" id="ARBA00006479"/>
    </source>
</evidence>
<dbReference type="InterPro" id="IPR043129">
    <property type="entry name" value="ATPase_NBD"/>
</dbReference>
<reference evidence="3 4" key="1">
    <citation type="submission" date="2021-02" db="EMBL/GenBank/DDBJ databases">
        <title>Streptomyces spirodelae sp. nov., isolated from duckweed.</title>
        <authorList>
            <person name="Saimee Y."/>
            <person name="Duangmal K."/>
        </authorList>
    </citation>
    <scope>NUCLEOTIDE SEQUENCE [LARGE SCALE GENOMIC DNA]</scope>
    <source>
        <strain evidence="3 4">DSM 42105</strain>
    </source>
</reference>
<evidence type="ECO:0000313" key="4">
    <source>
        <dbReference type="Proteomes" id="UP000721954"/>
    </source>
</evidence>
<gene>
    <name evidence="3" type="ORF">JW613_09420</name>
</gene>
<evidence type="ECO:0000313" key="3">
    <source>
        <dbReference type="EMBL" id="MBO8198523.1"/>
    </source>
</evidence>